<dbReference type="Gene3D" id="1.25.40.10">
    <property type="entry name" value="Tetratricopeptide repeat domain"/>
    <property type="match status" value="3"/>
</dbReference>
<feature type="repeat" description="PPR" evidence="2">
    <location>
        <begin position="87"/>
        <end position="121"/>
    </location>
</feature>
<feature type="repeat" description="PPR" evidence="2">
    <location>
        <begin position="188"/>
        <end position="218"/>
    </location>
</feature>
<dbReference type="PROSITE" id="PS51375">
    <property type="entry name" value="PPR"/>
    <property type="match status" value="4"/>
</dbReference>
<feature type="repeat" description="PPR" evidence="2">
    <location>
        <begin position="320"/>
        <end position="354"/>
    </location>
</feature>
<evidence type="ECO:0000256" key="2">
    <source>
        <dbReference type="PROSITE-ProRule" id="PRU00708"/>
    </source>
</evidence>
<protein>
    <recommendedName>
        <fullName evidence="5">Pentatricopeptide repeat-containing protein</fullName>
    </recommendedName>
</protein>
<evidence type="ECO:0000256" key="1">
    <source>
        <dbReference type="ARBA" id="ARBA00022737"/>
    </source>
</evidence>
<evidence type="ECO:0000313" key="3">
    <source>
        <dbReference type="EMBL" id="GAA0186314.1"/>
    </source>
</evidence>
<proteinExistence type="predicted"/>
<dbReference type="AlphaFoldDB" id="A0AAV3RZE7"/>
<sequence>MSTASTPSFLSQNDVKLPSPKLTQIPSTIPFLQMCHKFQEIKQVHAQLIVSGLIHHKPNTSRLLESYVSMSQFQDACKLFNSIKNPDSFAYNATIRALILDKCPDKSIYMFHDLLSNGIIPDSHTYTFILKACSKLKVLSEGKQIHCLIIKNLRETNSFINSSLVHMYSNSNDMESAKKVVDGLVQEDVLASNALVTGYLNQGQVEVAKKLFDKMVTKNDASWSIMSSGYTKNGMYEEALIVFAEMLAFEIVVNEAGLVSALSACTHLGNLEKGMYIHKYINMNVVKVGTKLLTALVEMYGKCGWLEGSYQVFEAIPRKDVVSWGTIISCFAFHGQPEKCFELFDRMVSSGVLPNEVVFVSILTACSHSGLVEQGCHYFVKMVNGFEIRPSVEHYGCMVDLLGRVKRLSDAEELISTMLQPPNKVIWGTLLNACRLHSDYSTGRRVYQHLTEMEKLVGDRYKLAARMFDEMGEVEDANDIRKFTSDKNLHSRSGLSMIVVDGDVHNFMVGDISHQKSKEIYHLLMGQSRYTK</sequence>
<evidence type="ECO:0008006" key="5">
    <source>
        <dbReference type="Google" id="ProtNLM"/>
    </source>
</evidence>
<keyword evidence="4" id="KW-1185">Reference proteome</keyword>
<accession>A0AAV3RZE7</accession>
<gene>
    <name evidence="3" type="ORF">LIER_33602</name>
</gene>
<comment type="caution">
    <text evidence="3">The sequence shown here is derived from an EMBL/GenBank/DDBJ whole genome shotgun (WGS) entry which is preliminary data.</text>
</comment>
<evidence type="ECO:0000313" key="4">
    <source>
        <dbReference type="Proteomes" id="UP001454036"/>
    </source>
</evidence>
<dbReference type="Pfam" id="PF13041">
    <property type="entry name" value="PPR_2"/>
    <property type="match status" value="2"/>
</dbReference>
<organism evidence="3 4">
    <name type="scientific">Lithospermum erythrorhizon</name>
    <name type="common">Purple gromwell</name>
    <name type="synonym">Lithospermum officinale var. erythrorhizon</name>
    <dbReference type="NCBI Taxonomy" id="34254"/>
    <lineage>
        <taxon>Eukaryota</taxon>
        <taxon>Viridiplantae</taxon>
        <taxon>Streptophyta</taxon>
        <taxon>Embryophyta</taxon>
        <taxon>Tracheophyta</taxon>
        <taxon>Spermatophyta</taxon>
        <taxon>Magnoliopsida</taxon>
        <taxon>eudicotyledons</taxon>
        <taxon>Gunneridae</taxon>
        <taxon>Pentapetalae</taxon>
        <taxon>asterids</taxon>
        <taxon>lamiids</taxon>
        <taxon>Boraginales</taxon>
        <taxon>Boraginaceae</taxon>
        <taxon>Boraginoideae</taxon>
        <taxon>Lithospermeae</taxon>
        <taxon>Lithospermum</taxon>
    </lineage>
</organism>
<dbReference type="InterPro" id="IPR002885">
    <property type="entry name" value="PPR_rpt"/>
</dbReference>
<dbReference type="Proteomes" id="UP001454036">
    <property type="component" value="Unassembled WGS sequence"/>
</dbReference>
<dbReference type="NCBIfam" id="TIGR00756">
    <property type="entry name" value="PPR"/>
    <property type="match status" value="4"/>
</dbReference>
<name>A0AAV3RZE7_LITER</name>
<dbReference type="PANTHER" id="PTHR47926:SF529">
    <property type="entry name" value="TETRATRICOPEPTIDE-LIKE HELICAL DOMAIN SUPERFAMILY"/>
    <property type="match status" value="1"/>
</dbReference>
<feature type="repeat" description="PPR" evidence="2">
    <location>
        <begin position="219"/>
        <end position="253"/>
    </location>
</feature>
<dbReference type="EMBL" id="BAABME010013570">
    <property type="protein sequence ID" value="GAA0186314.1"/>
    <property type="molecule type" value="Genomic_DNA"/>
</dbReference>
<reference evidence="3 4" key="1">
    <citation type="submission" date="2024-01" db="EMBL/GenBank/DDBJ databases">
        <title>The complete chloroplast genome sequence of Lithospermum erythrorhizon: insights into the phylogenetic relationship among Boraginaceae species and the maternal lineages of purple gromwells.</title>
        <authorList>
            <person name="Okada T."/>
            <person name="Watanabe K."/>
        </authorList>
    </citation>
    <scope>NUCLEOTIDE SEQUENCE [LARGE SCALE GENOMIC DNA]</scope>
</reference>
<dbReference type="GO" id="GO:0003723">
    <property type="term" value="F:RNA binding"/>
    <property type="evidence" value="ECO:0007669"/>
    <property type="project" value="InterPro"/>
</dbReference>
<dbReference type="InterPro" id="IPR011990">
    <property type="entry name" value="TPR-like_helical_dom_sf"/>
</dbReference>
<dbReference type="Pfam" id="PF01535">
    <property type="entry name" value="PPR"/>
    <property type="match status" value="3"/>
</dbReference>
<dbReference type="PANTHER" id="PTHR47926">
    <property type="entry name" value="PENTATRICOPEPTIDE REPEAT-CONTAINING PROTEIN"/>
    <property type="match status" value="1"/>
</dbReference>
<keyword evidence="1" id="KW-0677">Repeat</keyword>
<dbReference type="InterPro" id="IPR046960">
    <property type="entry name" value="PPR_At4g14850-like_plant"/>
</dbReference>
<dbReference type="FunFam" id="1.25.40.10:FF:000090">
    <property type="entry name" value="Pentatricopeptide repeat-containing protein, chloroplastic"/>
    <property type="match status" value="1"/>
</dbReference>
<dbReference type="GO" id="GO:0009451">
    <property type="term" value="P:RNA modification"/>
    <property type="evidence" value="ECO:0007669"/>
    <property type="project" value="InterPro"/>
</dbReference>